<evidence type="ECO:0000313" key="17">
    <source>
        <dbReference type="Proteomes" id="UP000703661"/>
    </source>
</evidence>
<evidence type="ECO:0000256" key="3">
    <source>
        <dbReference type="ARBA" id="ARBA00006499"/>
    </source>
</evidence>
<keyword evidence="7" id="KW-0963">Cytoplasm</keyword>
<dbReference type="InterPro" id="IPR003140">
    <property type="entry name" value="PLipase/COase/thioEstase"/>
</dbReference>
<dbReference type="AlphaFoldDB" id="A0A9P6MWZ3"/>
<keyword evidence="9" id="KW-0276">Fatty acid metabolism</keyword>
<evidence type="ECO:0000256" key="2">
    <source>
        <dbReference type="ARBA" id="ARBA00004496"/>
    </source>
</evidence>
<dbReference type="GO" id="GO:0008474">
    <property type="term" value="F:palmitoyl-(protein) hydrolase activity"/>
    <property type="evidence" value="ECO:0007669"/>
    <property type="project" value="UniProtKB-EC"/>
</dbReference>
<protein>
    <recommendedName>
        <fullName evidence="5">Acyl-protein thioesterase 1</fullName>
        <ecNumber evidence="4">3.1.2.22</ecNumber>
    </recommendedName>
    <alternativeName>
        <fullName evidence="13">Palmitoyl-protein hydrolase</fullName>
    </alternativeName>
</protein>
<evidence type="ECO:0000256" key="9">
    <source>
        <dbReference type="ARBA" id="ARBA00022832"/>
    </source>
</evidence>
<comment type="subcellular location">
    <subcellularLocation>
        <location evidence="2">Cytoplasm</location>
    </subcellularLocation>
    <subcellularLocation>
        <location evidence="1">Nucleus</location>
    </subcellularLocation>
</comment>
<dbReference type="PANTHER" id="PTHR10655:SF17">
    <property type="entry name" value="LYSOPHOSPHOLIPASE-LIKE PROTEIN 1"/>
    <property type="match status" value="1"/>
</dbReference>
<evidence type="ECO:0000256" key="6">
    <source>
        <dbReference type="ARBA" id="ARBA00022487"/>
    </source>
</evidence>
<dbReference type="GO" id="GO:0006631">
    <property type="term" value="P:fatty acid metabolic process"/>
    <property type="evidence" value="ECO:0007669"/>
    <property type="project" value="UniProtKB-KW"/>
</dbReference>
<evidence type="ECO:0000259" key="15">
    <source>
        <dbReference type="Pfam" id="PF02230"/>
    </source>
</evidence>
<dbReference type="Pfam" id="PF02230">
    <property type="entry name" value="Abhydrolase_2"/>
    <property type="match status" value="1"/>
</dbReference>
<accession>A0A9P6MWZ3</accession>
<evidence type="ECO:0000256" key="11">
    <source>
        <dbReference type="ARBA" id="ARBA00023242"/>
    </source>
</evidence>
<dbReference type="OrthoDB" id="2418081at2759"/>
<dbReference type="Proteomes" id="UP000703661">
    <property type="component" value="Unassembled WGS sequence"/>
</dbReference>
<dbReference type="InterPro" id="IPR050565">
    <property type="entry name" value="LYPA1-2/EST-like"/>
</dbReference>
<dbReference type="PANTHER" id="PTHR10655">
    <property type="entry name" value="LYSOPHOSPHOLIPASE-RELATED"/>
    <property type="match status" value="1"/>
</dbReference>
<evidence type="ECO:0000256" key="4">
    <source>
        <dbReference type="ARBA" id="ARBA00012423"/>
    </source>
</evidence>
<organism evidence="16 17">
    <name type="scientific">Entomortierella chlamydospora</name>
    <dbReference type="NCBI Taxonomy" id="101097"/>
    <lineage>
        <taxon>Eukaryota</taxon>
        <taxon>Fungi</taxon>
        <taxon>Fungi incertae sedis</taxon>
        <taxon>Mucoromycota</taxon>
        <taxon>Mortierellomycotina</taxon>
        <taxon>Mortierellomycetes</taxon>
        <taxon>Mortierellales</taxon>
        <taxon>Mortierellaceae</taxon>
        <taxon>Entomortierella</taxon>
    </lineage>
</organism>
<keyword evidence="10" id="KW-0443">Lipid metabolism</keyword>
<keyword evidence="6" id="KW-0719">Serine esterase</keyword>
<evidence type="ECO:0000256" key="5">
    <source>
        <dbReference type="ARBA" id="ARBA00014923"/>
    </source>
</evidence>
<feature type="domain" description="Phospholipase/carboxylesterase/thioesterase" evidence="15">
    <location>
        <begin position="10"/>
        <end position="225"/>
    </location>
</feature>
<comment type="catalytic activity">
    <reaction evidence="14">
        <text>S-hexadecanoyl-L-cysteinyl-[protein] + H2O = L-cysteinyl-[protein] + hexadecanoate + H(+)</text>
        <dbReference type="Rhea" id="RHEA:19233"/>
        <dbReference type="Rhea" id="RHEA-COMP:10131"/>
        <dbReference type="Rhea" id="RHEA-COMP:11032"/>
        <dbReference type="ChEBI" id="CHEBI:7896"/>
        <dbReference type="ChEBI" id="CHEBI:15377"/>
        <dbReference type="ChEBI" id="CHEBI:15378"/>
        <dbReference type="ChEBI" id="CHEBI:29950"/>
        <dbReference type="ChEBI" id="CHEBI:74151"/>
        <dbReference type="EC" id="3.1.2.22"/>
    </reaction>
</comment>
<keyword evidence="17" id="KW-1185">Reference proteome</keyword>
<dbReference type="EMBL" id="JAAAID010000511">
    <property type="protein sequence ID" value="KAG0016692.1"/>
    <property type="molecule type" value="Genomic_DNA"/>
</dbReference>
<sequence length="231" mass="25713">MSATLKKLTSVIQAASSNHSATVIFIHGLGDSGAGWAPVGQELGRYLPHVKFIFPNAPDMPVTLNYGMQMPSWYDIKSLGNIDQEQDEAGMLKSRQQLMQIVREEIDEHGIPANRIVIGGFSQGCVMGLLTGLTSEYKFAGIVSLSGYMPLHNKIMSMASDSNRKTPIFWGHGDVDQVVRYQFGERSVEMLKQNKYNVKFNTYRNMGHSSCPQEIRDLLGFLKETIPPISQ</sequence>
<name>A0A9P6MWZ3_9FUNG</name>
<evidence type="ECO:0000256" key="8">
    <source>
        <dbReference type="ARBA" id="ARBA00022801"/>
    </source>
</evidence>
<evidence type="ECO:0000256" key="7">
    <source>
        <dbReference type="ARBA" id="ARBA00022490"/>
    </source>
</evidence>
<dbReference type="GO" id="GO:0005634">
    <property type="term" value="C:nucleus"/>
    <property type="evidence" value="ECO:0007669"/>
    <property type="project" value="UniProtKB-SubCell"/>
</dbReference>
<evidence type="ECO:0000256" key="14">
    <source>
        <dbReference type="ARBA" id="ARBA00047337"/>
    </source>
</evidence>
<comment type="caution">
    <text evidence="16">The sequence shown here is derived from an EMBL/GenBank/DDBJ whole genome shotgun (WGS) entry which is preliminary data.</text>
</comment>
<evidence type="ECO:0000256" key="10">
    <source>
        <dbReference type="ARBA" id="ARBA00023098"/>
    </source>
</evidence>
<comment type="similarity">
    <text evidence="3">Belongs to the AB hydrolase superfamily. AB hydrolase 2 family.</text>
</comment>
<dbReference type="GO" id="GO:0005737">
    <property type="term" value="C:cytoplasm"/>
    <property type="evidence" value="ECO:0007669"/>
    <property type="project" value="UniProtKB-SubCell"/>
</dbReference>
<dbReference type="EC" id="3.1.2.22" evidence="4"/>
<gene>
    <name evidence="16" type="ORF">BGZ80_009026</name>
</gene>
<evidence type="ECO:0000256" key="13">
    <source>
        <dbReference type="ARBA" id="ARBA00031195"/>
    </source>
</evidence>
<dbReference type="SUPFAM" id="SSF53474">
    <property type="entry name" value="alpha/beta-Hydrolases"/>
    <property type="match status" value="1"/>
</dbReference>
<keyword evidence="11" id="KW-0539">Nucleus</keyword>
<evidence type="ECO:0000256" key="12">
    <source>
        <dbReference type="ARBA" id="ARBA00029392"/>
    </source>
</evidence>
<dbReference type="Gene3D" id="3.40.50.1820">
    <property type="entry name" value="alpha/beta hydrolase"/>
    <property type="match status" value="1"/>
</dbReference>
<dbReference type="FunFam" id="3.40.50.1820:FF:000276">
    <property type="entry name" value="Acyl-protein thioesterase 1"/>
    <property type="match status" value="1"/>
</dbReference>
<evidence type="ECO:0000256" key="1">
    <source>
        <dbReference type="ARBA" id="ARBA00004123"/>
    </source>
</evidence>
<reference evidence="16" key="1">
    <citation type="journal article" date="2020" name="Fungal Divers.">
        <title>Resolving the Mortierellaceae phylogeny through synthesis of multi-gene phylogenetics and phylogenomics.</title>
        <authorList>
            <person name="Vandepol N."/>
            <person name="Liber J."/>
            <person name="Desiro A."/>
            <person name="Na H."/>
            <person name="Kennedy M."/>
            <person name="Barry K."/>
            <person name="Grigoriev I.V."/>
            <person name="Miller A.N."/>
            <person name="O'Donnell K."/>
            <person name="Stajich J.E."/>
            <person name="Bonito G."/>
        </authorList>
    </citation>
    <scope>NUCLEOTIDE SEQUENCE</scope>
    <source>
        <strain evidence="16">NRRL 2769</strain>
    </source>
</reference>
<evidence type="ECO:0000313" key="16">
    <source>
        <dbReference type="EMBL" id="KAG0016692.1"/>
    </source>
</evidence>
<dbReference type="InterPro" id="IPR029058">
    <property type="entry name" value="AB_hydrolase_fold"/>
</dbReference>
<dbReference type="GO" id="GO:0052689">
    <property type="term" value="F:carboxylic ester hydrolase activity"/>
    <property type="evidence" value="ECO:0007669"/>
    <property type="project" value="UniProtKB-KW"/>
</dbReference>
<comment type="function">
    <text evidence="12">Hydrolyzes fatty acids from S-acylated cysteine residues in proteins with a strong preference for palmitoylated G-alpha proteins over other acyl substrates. Mediates the deacylation of G-alpha proteins such as GPA1 in vivo, but has weak or no activity toward palmitoylated Ras proteins. Has weak lysophospholipase activity in vitro; however such activity may not exist in vivo.</text>
</comment>
<proteinExistence type="inferred from homology"/>
<keyword evidence="8" id="KW-0378">Hydrolase</keyword>